<dbReference type="PANTHER" id="PTHR32012:SF0">
    <property type="entry name" value="TRANSMEMBRANE PROTEIN 182"/>
    <property type="match status" value="1"/>
</dbReference>
<dbReference type="AlphaFoldDB" id="A0A6P3VGX8"/>
<name>A0A6P3VGX8_CLUHA</name>
<keyword evidence="12" id="KW-1185">Reference proteome</keyword>
<keyword evidence="7" id="KW-0732">Signal</keyword>
<keyword evidence="9 11" id="KW-0472">Membrane</keyword>
<keyword evidence="8 11" id="KW-1133">Transmembrane helix</keyword>
<protein>
    <recommendedName>
        <fullName evidence="3">Transmembrane protein 182</fullName>
    </recommendedName>
</protein>
<evidence type="ECO:0000313" key="13">
    <source>
        <dbReference type="RefSeq" id="XP_012671887.2"/>
    </source>
</evidence>
<evidence type="ECO:0000256" key="11">
    <source>
        <dbReference type="SAM" id="Phobius"/>
    </source>
</evidence>
<evidence type="ECO:0000256" key="3">
    <source>
        <dbReference type="ARBA" id="ARBA00014600"/>
    </source>
</evidence>
<dbReference type="PANTHER" id="PTHR32012">
    <property type="entry name" value="TRANSMEMBRANE PROTEIN 182-RELATED"/>
    <property type="match status" value="1"/>
</dbReference>
<proteinExistence type="inferred from homology"/>
<dbReference type="GeneID" id="105890410"/>
<evidence type="ECO:0000313" key="12">
    <source>
        <dbReference type="Proteomes" id="UP000515152"/>
    </source>
</evidence>
<evidence type="ECO:0000256" key="6">
    <source>
        <dbReference type="ARBA" id="ARBA00022692"/>
    </source>
</evidence>
<dbReference type="RefSeq" id="XP_012671887.2">
    <property type="nucleotide sequence ID" value="XM_012816433.2"/>
</dbReference>
<evidence type="ECO:0000256" key="10">
    <source>
        <dbReference type="ARBA" id="ARBA00023180"/>
    </source>
</evidence>
<dbReference type="Pfam" id="PF13903">
    <property type="entry name" value="Claudin_2"/>
    <property type="match status" value="1"/>
</dbReference>
<evidence type="ECO:0000256" key="4">
    <source>
        <dbReference type="ARBA" id="ARBA00022475"/>
    </source>
</evidence>
<comment type="similarity">
    <text evidence="2">Belongs to the TMEM182 family.</text>
</comment>
<organism evidence="12 13">
    <name type="scientific">Clupea harengus</name>
    <name type="common">Atlantic herring</name>
    <dbReference type="NCBI Taxonomy" id="7950"/>
    <lineage>
        <taxon>Eukaryota</taxon>
        <taxon>Metazoa</taxon>
        <taxon>Chordata</taxon>
        <taxon>Craniata</taxon>
        <taxon>Vertebrata</taxon>
        <taxon>Euteleostomi</taxon>
        <taxon>Actinopterygii</taxon>
        <taxon>Neopterygii</taxon>
        <taxon>Teleostei</taxon>
        <taxon>Clupei</taxon>
        <taxon>Clupeiformes</taxon>
        <taxon>Clupeoidei</taxon>
        <taxon>Clupeidae</taxon>
        <taxon>Clupea</taxon>
    </lineage>
</organism>
<sequence>MTRLLSGHPEMMLDVTRFFTGFSGAVGTLFLLISFSTDYWLLGTESCDSEVTTLVYGGMAVFYHEGLFWRCIFEGRVEEESFWIFWIGGQSTSKTCTHTYLFPTPVPDPATAAVSESAEVYRGLWTVFILLGISIVMLAGFLSFGASLSGRASIYKAVGGLFLTGGLLLLCVLVMHVVRFHGMNTLEQYVLQQGVTVCPSFHLSVRYGPSFMMAPVGVFFCLLSGSLHLALERTLNKGLTLHDGDCEDRRAPPCAYL</sequence>
<dbReference type="OrthoDB" id="9942154at2759"/>
<feature type="transmembrane region" description="Helical" evidence="11">
    <location>
        <begin position="124"/>
        <end position="145"/>
    </location>
</feature>
<keyword evidence="6 11" id="KW-0812">Transmembrane</keyword>
<dbReference type="Proteomes" id="UP000515152">
    <property type="component" value="Chromosome 21"/>
</dbReference>
<evidence type="ECO:0000256" key="2">
    <source>
        <dbReference type="ARBA" id="ARBA00006418"/>
    </source>
</evidence>
<dbReference type="CTD" id="101887154"/>
<comment type="subcellular location">
    <subcellularLocation>
        <location evidence="1">Cell membrane</location>
        <topology evidence="1">Multi-pass membrane protein</topology>
    </subcellularLocation>
</comment>
<keyword evidence="4" id="KW-1003">Cell membrane</keyword>
<evidence type="ECO:0000256" key="1">
    <source>
        <dbReference type="ARBA" id="ARBA00004651"/>
    </source>
</evidence>
<dbReference type="GO" id="GO:0007517">
    <property type="term" value="P:muscle organ development"/>
    <property type="evidence" value="ECO:0007669"/>
    <property type="project" value="UniProtKB-KW"/>
</dbReference>
<dbReference type="KEGG" id="char:105890410"/>
<evidence type="ECO:0000256" key="8">
    <source>
        <dbReference type="ARBA" id="ARBA00022989"/>
    </source>
</evidence>
<evidence type="ECO:0000256" key="5">
    <source>
        <dbReference type="ARBA" id="ARBA00022541"/>
    </source>
</evidence>
<dbReference type="InterPro" id="IPR026763">
    <property type="entry name" value="TMEM182"/>
</dbReference>
<feature type="transmembrane region" description="Helical" evidence="11">
    <location>
        <begin position="157"/>
        <end position="178"/>
    </location>
</feature>
<gene>
    <name evidence="13" type="primary">tmem182b</name>
</gene>
<evidence type="ECO:0000256" key="9">
    <source>
        <dbReference type="ARBA" id="ARBA00023136"/>
    </source>
</evidence>
<evidence type="ECO:0000256" key="7">
    <source>
        <dbReference type="ARBA" id="ARBA00022729"/>
    </source>
</evidence>
<keyword evidence="10" id="KW-0325">Glycoprotein</keyword>
<accession>A0A6P3VGX8</accession>
<reference evidence="13" key="1">
    <citation type="submission" date="2025-08" db="UniProtKB">
        <authorList>
            <consortium name="RefSeq"/>
        </authorList>
    </citation>
    <scope>IDENTIFICATION</scope>
</reference>
<feature type="transmembrane region" description="Helical" evidence="11">
    <location>
        <begin position="211"/>
        <end position="231"/>
    </location>
</feature>
<dbReference type="Gene3D" id="1.20.140.150">
    <property type="match status" value="1"/>
</dbReference>
<keyword evidence="5" id="KW-0517">Myogenesis</keyword>
<feature type="transmembrane region" description="Helical" evidence="11">
    <location>
        <begin position="12"/>
        <end position="35"/>
    </location>
</feature>
<dbReference type="GO" id="GO:0005886">
    <property type="term" value="C:plasma membrane"/>
    <property type="evidence" value="ECO:0007669"/>
    <property type="project" value="UniProtKB-SubCell"/>
</dbReference>
<dbReference type="InterPro" id="IPR004031">
    <property type="entry name" value="PMP22/EMP/MP20/Claudin"/>
</dbReference>